<dbReference type="InterPro" id="IPR001128">
    <property type="entry name" value="Cyt_P450"/>
</dbReference>
<organism evidence="5 6">
    <name type="scientific">Kitasatospora setae (strain ATCC 33774 / DSM 43861 / JCM 3304 / KCC A-0304 / NBRC 14216 / KM-6054)</name>
    <name type="common">Streptomyces setae</name>
    <dbReference type="NCBI Taxonomy" id="452652"/>
    <lineage>
        <taxon>Bacteria</taxon>
        <taxon>Bacillati</taxon>
        <taxon>Actinomycetota</taxon>
        <taxon>Actinomycetes</taxon>
        <taxon>Kitasatosporales</taxon>
        <taxon>Streptomycetaceae</taxon>
        <taxon>Kitasatospora</taxon>
    </lineage>
</organism>
<dbReference type="GO" id="GO:0005506">
    <property type="term" value="F:iron ion binding"/>
    <property type="evidence" value="ECO:0007669"/>
    <property type="project" value="InterPro"/>
</dbReference>
<accession>E4N6Y0</accession>
<evidence type="ECO:0000256" key="2">
    <source>
        <dbReference type="ARBA" id="ARBA00010617"/>
    </source>
</evidence>
<dbReference type="EMBL" id="AP010968">
    <property type="protein sequence ID" value="BAJ26961.1"/>
    <property type="molecule type" value="Genomic_DNA"/>
</dbReference>
<dbReference type="Pfam" id="PF00067">
    <property type="entry name" value="p450"/>
    <property type="match status" value="2"/>
</dbReference>
<keyword evidence="4" id="KW-0503">Monooxygenase</keyword>
<dbReference type="PRINTS" id="PR00463">
    <property type="entry name" value="EP450I"/>
</dbReference>
<dbReference type="RefSeq" id="WP_014134279.1">
    <property type="nucleotide sequence ID" value="NC_016109.1"/>
</dbReference>
<gene>
    <name evidence="5" type="ordered locus">KSE_11270</name>
</gene>
<dbReference type="PATRIC" id="fig|452652.3.peg.1123"/>
<keyword evidence="3 4" id="KW-0349">Heme</keyword>
<dbReference type="PROSITE" id="PS00086">
    <property type="entry name" value="CYTOCHROME_P450"/>
    <property type="match status" value="1"/>
</dbReference>
<evidence type="ECO:0000313" key="5">
    <source>
        <dbReference type="EMBL" id="BAJ26961.1"/>
    </source>
</evidence>
<evidence type="ECO:0000256" key="1">
    <source>
        <dbReference type="ARBA" id="ARBA00001971"/>
    </source>
</evidence>
<name>E4N6Y0_KITSK</name>
<reference evidence="5 6" key="1">
    <citation type="journal article" date="2010" name="DNA Res.">
        <title>Genome sequence of Kitasatospora setae NBRC 14216T: an evolutionary snapshot of the family Streptomycetaceae.</title>
        <authorList>
            <person name="Ichikawa N."/>
            <person name="Oguchi A."/>
            <person name="Ikeda H."/>
            <person name="Ishikawa J."/>
            <person name="Kitani S."/>
            <person name="Watanabe Y."/>
            <person name="Nakamura S."/>
            <person name="Katano Y."/>
            <person name="Kishi E."/>
            <person name="Sasagawa M."/>
            <person name="Ankai A."/>
            <person name="Fukui S."/>
            <person name="Hashimoto Y."/>
            <person name="Kamata S."/>
            <person name="Otoguro M."/>
            <person name="Tanikawa S."/>
            <person name="Nihira T."/>
            <person name="Horinouchi S."/>
            <person name="Ohnishi Y."/>
            <person name="Hayakawa M."/>
            <person name="Kuzuyama T."/>
            <person name="Arisawa A."/>
            <person name="Nomoto F."/>
            <person name="Miura H."/>
            <person name="Takahashi Y."/>
            <person name="Fujita N."/>
        </authorList>
    </citation>
    <scope>NUCLEOTIDE SEQUENCE [LARGE SCALE GENOMIC DNA]</scope>
    <source>
        <strain evidence="6">ATCC 33774 / DSM 43861 / JCM 3304 / KCC A-0304 / NBRC 14216 / KM-6054</strain>
    </source>
</reference>
<evidence type="ECO:0000256" key="3">
    <source>
        <dbReference type="PIRSR" id="PIRSR602401-1"/>
    </source>
</evidence>
<evidence type="ECO:0000313" key="6">
    <source>
        <dbReference type="Proteomes" id="UP000007076"/>
    </source>
</evidence>
<dbReference type="InterPro" id="IPR002401">
    <property type="entry name" value="Cyt_P450_E_grp-I"/>
</dbReference>
<keyword evidence="4" id="KW-0560">Oxidoreductase</keyword>
<comment type="similarity">
    <text evidence="2 4">Belongs to the cytochrome P450 family.</text>
</comment>
<dbReference type="GO" id="GO:0004497">
    <property type="term" value="F:monooxygenase activity"/>
    <property type="evidence" value="ECO:0007669"/>
    <property type="project" value="UniProtKB-KW"/>
</dbReference>
<evidence type="ECO:0000256" key="4">
    <source>
        <dbReference type="RuleBase" id="RU000461"/>
    </source>
</evidence>
<comment type="cofactor">
    <cofactor evidence="1 3">
        <name>heme</name>
        <dbReference type="ChEBI" id="CHEBI:30413"/>
    </cofactor>
</comment>
<dbReference type="STRING" id="452652.KSE_11270"/>
<feature type="binding site" description="axial binding residue" evidence="3">
    <location>
        <position position="374"/>
    </location>
    <ligand>
        <name>heme</name>
        <dbReference type="ChEBI" id="CHEBI:30413"/>
    </ligand>
    <ligandPart>
        <name>Fe</name>
        <dbReference type="ChEBI" id="CHEBI:18248"/>
    </ligandPart>
</feature>
<dbReference type="GO" id="GO:0020037">
    <property type="term" value="F:heme binding"/>
    <property type="evidence" value="ECO:0007669"/>
    <property type="project" value="InterPro"/>
</dbReference>
<dbReference type="InterPro" id="IPR050121">
    <property type="entry name" value="Cytochrome_P450_monoxygenase"/>
</dbReference>
<dbReference type="PANTHER" id="PTHR24305">
    <property type="entry name" value="CYTOCHROME P450"/>
    <property type="match status" value="1"/>
</dbReference>
<dbReference type="HOGENOM" id="CLU_001570_5_1_11"/>
<dbReference type="AlphaFoldDB" id="E4N6Y0"/>
<dbReference type="PANTHER" id="PTHR24305:SF166">
    <property type="entry name" value="CYTOCHROME P450 12A4, MITOCHONDRIAL-RELATED"/>
    <property type="match status" value="1"/>
</dbReference>
<dbReference type="InterPro" id="IPR036396">
    <property type="entry name" value="Cyt_P450_sf"/>
</dbReference>
<dbReference type="eggNOG" id="COG2124">
    <property type="taxonomic scope" value="Bacteria"/>
</dbReference>
<dbReference type="GO" id="GO:0016705">
    <property type="term" value="F:oxidoreductase activity, acting on paired donors, with incorporation or reduction of molecular oxygen"/>
    <property type="evidence" value="ECO:0007669"/>
    <property type="project" value="InterPro"/>
</dbReference>
<dbReference type="PRINTS" id="PR00385">
    <property type="entry name" value="P450"/>
</dbReference>
<keyword evidence="3 4" id="KW-0479">Metal-binding</keyword>
<dbReference type="SUPFAM" id="SSF48264">
    <property type="entry name" value="Cytochrome P450"/>
    <property type="match status" value="1"/>
</dbReference>
<protein>
    <submittedName>
        <fullName evidence="5">Putative cytochrome P450</fullName>
    </submittedName>
</protein>
<sequence>MTTTAATSVPPELDAGALARWRDGGGKLIELFEAARELGPVAGFRLGERRIVLVTGAEQVQHVLAKNPDTYVKHGHRAKVLLGDGLLCASGEPWKRQRKVLHPQFTGRGIRAYEPQIRAAVAGIAERWAAAAATGEAREIDADLRHFSLEVIWRSLTAHPLDPETHQRLIAAGDSLAAIPAFAPATGEIADDFREANERADVAAAHAIALAGEAEEPHLLAVLLKAAAELPDYTERLVRDELLTLVVAGYETTATALSWLFLLLDAHPEQRDWALAAGPVGSPERAAAIRALVDETLRLYPVAWLMPRYAAAADTLDGLAVEAGMTVLLCPYLTHRDAELWPDPEEFRPQRFLEAGRRPVPGAYFPFGLGPRACVGAQFAVREMVLLLEELLPAYRAEIRETPEEVGYAITVHPAGPVRAVLHPQGE</sequence>
<keyword evidence="3 4" id="KW-0408">Iron</keyword>
<keyword evidence="6" id="KW-1185">Reference proteome</keyword>
<proteinExistence type="inferred from homology"/>
<dbReference type="Gene3D" id="1.10.630.10">
    <property type="entry name" value="Cytochrome P450"/>
    <property type="match status" value="1"/>
</dbReference>
<dbReference type="Proteomes" id="UP000007076">
    <property type="component" value="Chromosome"/>
</dbReference>
<dbReference type="InterPro" id="IPR017972">
    <property type="entry name" value="Cyt_P450_CS"/>
</dbReference>
<dbReference type="KEGG" id="ksk:KSE_11270"/>